<dbReference type="EMBL" id="SMMG02000007">
    <property type="protein sequence ID" value="KAA3466431.1"/>
    <property type="molecule type" value="Genomic_DNA"/>
</dbReference>
<dbReference type="OrthoDB" id="1917367at2759"/>
<gene>
    <name evidence="2" type="ORF">EPI10_001524</name>
</gene>
<dbReference type="Proteomes" id="UP000325315">
    <property type="component" value="Unassembled WGS sequence"/>
</dbReference>
<dbReference type="AlphaFoldDB" id="A0A5B6VBN2"/>
<dbReference type="InterPro" id="IPR013103">
    <property type="entry name" value="RVT_2"/>
</dbReference>
<organism evidence="2 3">
    <name type="scientific">Gossypium australe</name>
    <dbReference type="NCBI Taxonomy" id="47621"/>
    <lineage>
        <taxon>Eukaryota</taxon>
        <taxon>Viridiplantae</taxon>
        <taxon>Streptophyta</taxon>
        <taxon>Embryophyta</taxon>
        <taxon>Tracheophyta</taxon>
        <taxon>Spermatophyta</taxon>
        <taxon>Magnoliopsida</taxon>
        <taxon>eudicotyledons</taxon>
        <taxon>Gunneridae</taxon>
        <taxon>Pentapetalae</taxon>
        <taxon>rosids</taxon>
        <taxon>malvids</taxon>
        <taxon>Malvales</taxon>
        <taxon>Malvaceae</taxon>
        <taxon>Malvoideae</taxon>
        <taxon>Gossypium</taxon>
    </lineage>
</organism>
<protein>
    <submittedName>
        <fullName evidence="2">Integrase, catalytic core</fullName>
    </submittedName>
</protein>
<keyword evidence="3" id="KW-1185">Reference proteome</keyword>
<feature type="domain" description="Reverse transcriptase Ty1/copia-type" evidence="1">
    <location>
        <begin position="23"/>
        <end position="93"/>
    </location>
</feature>
<sequence length="94" mass="11243">MDESNERRNGVNEIKQCLGFFYLRKERKMTKNKWALKIRHESNGTIETYKLCLVMKGYTQQEEIDYEETFSHVLRFAFIRLILALVASLDLELH</sequence>
<accession>A0A5B6VBN2</accession>
<evidence type="ECO:0000259" key="1">
    <source>
        <dbReference type="Pfam" id="PF07727"/>
    </source>
</evidence>
<reference evidence="3" key="1">
    <citation type="journal article" date="2019" name="Plant Biotechnol. J.">
        <title>Genome sequencing of the Australian wild diploid species Gossypium australe highlights disease resistance and delayed gland morphogenesis.</title>
        <authorList>
            <person name="Cai Y."/>
            <person name="Cai X."/>
            <person name="Wang Q."/>
            <person name="Wang P."/>
            <person name="Zhang Y."/>
            <person name="Cai C."/>
            <person name="Xu Y."/>
            <person name="Wang K."/>
            <person name="Zhou Z."/>
            <person name="Wang C."/>
            <person name="Geng S."/>
            <person name="Li B."/>
            <person name="Dong Q."/>
            <person name="Hou Y."/>
            <person name="Wang H."/>
            <person name="Ai P."/>
            <person name="Liu Z."/>
            <person name="Yi F."/>
            <person name="Sun M."/>
            <person name="An G."/>
            <person name="Cheng J."/>
            <person name="Zhang Y."/>
            <person name="Shi Q."/>
            <person name="Xie Y."/>
            <person name="Shi X."/>
            <person name="Chang Y."/>
            <person name="Huang F."/>
            <person name="Chen Y."/>
            <person name="Hong S."/>
            <person name="Mi L."/>
            <person name="Sun Q."/>
            <person name="Zhang L."/>
            <person name="Zhou B."/>
            <person name="Peng R."/>
            <person name="Zhang X."/>
            <person name="Liu F."/>
        </authorList>
    </citation>
    <scope>NUCLEOTIDE SEQUENCE [LARGE SCALE GENOMIC DNA]</scope>
    <source>
        <strain evidence="3">cv. PA1801</strain>
    </source>
</reference>
<name>A0A5B6VBN2_9ROSI</name>
<dbReference type="Pfam" id="PF07727">
    <property type="entry name" value="RVT_2"/>
    <property type="match status" value="1"/>
</dbReference>
<proteinExistence type="predicted"/>
<comment type="caution">
    <text evidence="2">The sequence shown here is derived from an EMBL/GenBank/DDBJ whole genome shotgun (WGS) entry which is preliminary data.</text>
</comment>
<evidence type="ECO:0000313" key="3">
    <source>
        <dbReference type="Proteomes" id="UP000325315"/>
    </source>
</evidence>
<evidence type="ECO:0000313" key="2">
    <source>
        <dbReference type="EMBL" id="KAA3466431.1"/>
    </source>
</evidence>